<evidence type="ECO:0000313" key="2">
    <source>
        <dbReference type="Proteomes" id="UP000053681"/>
    </source>
</evidence>
<evidence type="ECO:0000313" key="1">
    <source>
        <dbReference type="EMBL" id="KSU87321.1"/>
    </source>
</evidence>
<keyword evidence="2" id="KW-1185">Reference proteome</keyword>
<dbReference type="Proteomes" id="UP000053681">
    <property type="component" value="Unassembled WGS sequence"/>
</dbReference>
<dbReference type="AlphaFoldDB" id="A0A0V8JK32"/>
<sequence>MKFSDKGEHSFQQNQSLFGMQFHDFVDKEKDASSIELASEFGLSLRDVQKLRKQLNRS</sequence>
<dbReference type="GeneID" id="93683835"/>
<accession>A0A0V8JK32</accession>
<name>A0A0V8JK32_9BACI</name>
<dbReference type="EMBL" id="LNQP01000047">
    <property type="protein sequence ID" value="KSU87321.1"/>
    <property type="molecule type" value="Genomic_DNA"/>
</dbReference>
<comment type="caution">
    <text evidence="1">The sequence shown here is derived from an EMBL/GenBank/DDBJ whole genome shotgun (WGS) entry which is preliminary data.</text>
</comment>
<protein>
    <submittedName>
        <fullName evidence="1">RNA polymerase subunit sigma-70</fullName>
    </submittedName>
</protein>
<reference evidence="1 2" key="1">
    <citation type="submission" date="2015-11" db="EMBL/GenBank/DDBJ databases">
        <title>Bacillus caseinolyticus sp nov.</title>
        <authorList>
            <person name="Dastager S.G."/>
            <person name="Mawlankar R."/>
        </authorList>
    </citation>
    <scope>NUCLEOTIDE SEQUENCE [LARGE SCALE GENOMIC DNA]</scope>
    <source>
        <strain evidence="1 2">SGD-V-76</strain>
    </source>
</reference>
<organism evidence="1 2">
    <name type="scientific">Priestia veravalensis</name>
    <dbReference type="NCBI Taxonomy" id="1414648"/>
    <lineage>
        <taxon>Bacteria</taxon>
        <taxon>Bacillati</taxon>
        <taxon>Bacillota</taxon>
        <taxon>Bacilli</taxon>
        <taxon>Bacillales</taxon>
        <taxon>Bacillaceae</taxon>
        <taxon>Priestia</taxon>
    </lineage>
</organism>
<proteinExistence type="predicted"/>
<dbReference type="RefSeq" id="WP_035321387.1">
    <property type="nucleotide sequence ID" value="NZ_KQ758662.1"/>
</dbReference>
<gene>
    <name evidence="1" type="ORF">AS180_13830</name>
</gene>